<dbReference type="Gene3D" id="3.40.50.300">
    <property type="entry name" value="P-loop containing nucleotide triphosphate hydrolases"/>
    <property type="match status" value="2"/>
</dbReference>
<evidence type="ECO:0000313" key="10">
    <source>
        <dbReference type="Proteomes" id="UP001597079"/>
    </source>
</evidence>
<dbReference type="EMBL" id="JBHUCX010000020">
    <property type="protein sequence ID" value="MFD1674460.1"/>
    <property type="molecule type" value="Genomic_DNA"/>
</dbReference>
<keyword evidence="3" id="KW-1003">Cell membrane</keyword>
<evidence type="ECO:0000256" key="6">
    <source>
        <dbReference type="ARBA" id="ARBA00023065"/>
    </source>
</evidence>
<gene>
    <name evidence="9" type="ORF">ACFSB2_07035</name>
</gene>
<keyword evidence="6" id="KW-0406">Ion transport</keyword>
<dbReference type="Pfam" id="PF13304">
    <property type="entry name" value="AAA_21"/>
    <property type="match status" value="1"/>
</dbReference>
<evidence type="ECO:0000256" key="7">
    <source>
        <dbReference type="ARBA" id="ARBA00023136"/>
    </source>
</evidence>
<reference evidence="10" key="1">
    <citation type="journal article" date="2019" name="Int. J. Syst. Evol. Microbiol.">
        <title>The Global Catalogue of Microorganisms (GCM) 10K type strain sequencing project: providing services to taxonomists for standard genome sequencing and annotation.</title>
        <authorList>
            <consortium name="The Broad Institute Genomics Platform"/>
            <consortium name="The Broad Institute Genome Sequencing Center for Infectious Disease"/>
            <person name="Wu L."/>
            <person name="Ma J."/>
        </authorList>
    </citation>
    <scope>NUCLEOTIDE SEQUENCE [LARGE SCALE GENOMIC DNA]</scope>
    <source>
        <strain evidence="10">CGMCC 1.12286</strain>
    </source>
</reference>
<organism evidence="9 10">
    <name type="scientific">Alicyclobacillus fodiniaquatilis</name>
    <dbReference type="NCBI Taxonomy" id="1661150"/>
    <lineage>
        <taxon>Bacteria</taxon>
        <taxon>Bacillati</taxon>
        <taxon>Bacillota</taxon>
        <taxon>Bacilli</taxon>
        <taxon>Bacillales</taxon>
        <taxon>Alicyclobacillaceae</taxon>
        <taxon>Alicyclobacillus</taxon>
    </lineage>
</organism>
<sequence>MHLRALTIQATDTERCQFPFTIPSIAPLHEMTLNQSVTLFVGENGTGKSTLLESVAVAAQSITVGMESVQTDAHMEPAKSLADALKLVWNKRTRTGFFLRAEDFIGYTRQIDWMRKDLEARLAEVTEEYKDREGLSASLAKLPLLKSLSELKQAHGDGLEHMSHGESFLSLFQSRVRPNGLYLLDEPETPLSPMKQLALLSMIVDWTKQGCQFIIATHSPILMAIPGAQIYNFDDPPIHSVAYDDLDHVNLMRDFLNRPEQFLRHLS</sequence>
<keyword evidence="10" id="KW-1185">Reference proteome</keyword>
<keyword evidence="4" id="KW-0410">Iron transport</keyword>
<evidence type="ECO:0000256" key="1">
    <source>
        <dbReference type="ARBA" id="ARBA00004202"/>
    </source>
</evidence>
<dbReference type="InterPro" id="IPR003593">
    <property type="entry name" value="AAA+_ATPase"/>
</dbReference>
<dbReference type="SMART" id="SM00382">
    <property type="entry name" value="AAA"/>
    <property type="match status" value="1"/>
</dbReference>
<dbReference type="InterPro" id="IPR003959">
    <property type="entry name" value="ATPase_AAA_core"/>
</dbReference>
<dbReference type="Proteomes" id="UP001597079">
    <property type="component" value="Unassembled WGS sequence"/>
</dbReference>
<keyword evidence="2" id="KW-0813">Transport</keyword>
<evidence type="ECO:0000256" key="3">
    <source>
        <dbReference type="ARBA" id="ARBA00022475"/>
    </source>
</evidence>
<evidence type="ECO:0000256" key="2">
    <source>
        <dbReference type="ARBA" id="ARBA00022448"/>
    </source>
</evidence>
<dbReference type="InterPro" id="IPR051535">
    <property type="entry name" value="Siderophore_ABC-ATPase"/>
</dbReference>
<evidence type="ECO:0000259" key="8">
    <source>
        <dbReference type="SMART" id="SM00382"/>
    </source>
</evidence>
<dbReference type="PANTHER" id="PTHR42771:SF2">
    <property type="entry name" value="IRON(3+)-HYDROXAMATE IMPORT ATP-BINDING PROTEIN FHUC"/>
    <property type="match status" value="1"/>
</dbReference>
<keyword evidence="5" id="KW-0408">Iron</keyword>
<protein>
    <submittedName>
        <fullName evidence="9">AAA family ATPase</fullName>
    </submittedName>
</protein>
<keyword evidence="7" id="KW-0472">Membrane</keyword>
<evidence type="ECO:0000256" key="4">
    <source>
        <dbReference type="ARBA" id="ARBA00022496"/>
    </source>
</evidence>
<evidence type="ECO:0000313" key="9">
    <source>
        <dbReference type="EMBL" id="MFD1674460.1"/>
    </source>
</evidence>
<evidence type="ECO:0000256" key="5">
    <source>
        <dbReference type="ARBA" id="ARBA00023004"/>
    </source>
</evidence>
<feature type="domain" description="AAA+ ATPase" evidence="8">
    <location>
        <begin position="34"/>
        <end position="237"/>
    </location>
</feature>
<comment type="subcellular location">
    <subcellularLocation>
        <location evidence="1">Cell membrane</location>
        <topology evidence="1">Peripheral membrane protein</topology>
    </subcellularLocation>
</comment>
<name>A0ABW4JEU5_9BACL</name>
<comment type="caution">
    <text evidence="9">The sequence shown here is derived from an EMBL/GenBank/DDBJ whole genome shotgun (WGS) entry which is preliminary data.</text>
</comment>
<proteinExistence type="predicted"/>
<dbReference type="RefSeq" id="WP_377942327.1">
    <property type="nucleotide sequence ID" value="NZ_JBHUCX010000020.1"/>
</dbReference>
<accession>A0ABW4JEU5</accession>
<dbReference type="InterPro" id="IPR027417">
    <property type="entry name" value="P-loop_NTPase"/>
</dbReference>
<dbReference type="SUPFAM" id="SSF52540">
    <property type="entry name" value="P-loop containing nucleoside triphosphate hydrolases"/>
    <property type="match status" value="1"/>
</dbReference>
<dbReference type="PANTHER" id="PTHR42771">
    <property type="entry name" value="IRON(3+)-HYDROXAMATE IMPORT ATP-BINDING PROTEIN FHUC"/>
    <property type="match status" value="1"/>
</dbReference>